<organism evidence="1 2">
    <name type="scientific">Trichonephila inaurata madagascariensis</name>
    <dbReference type="NCBI Taxonomy" id="2747483"/>
    <lineage>
        <taxon>Eukaryota</taxon>
        <taxon>Metazoa</taxon>
        <taxon>Ecdysozoa</taxon>
        <taxon>Arthropoda</taxon>
        <taxon>Chelicerata</taxon>
        <taxon>Arachnida</taxon>
        <taxon>Araneae</taxon>
        <taxon>Araneomorphae</taxon>
        <taxon>Entelegynae</taxon>
        <taxon>Araneoidea</taxon>
        <taxon>Nephilidae</taxon>
        <taxon>Trichonephila</taxon>
        <taxon>Trichonephila inaurata</taxon>
    </lineage>
</organism>
<evidence type="ECO:0000313" key="2">
    <source>
        <dbReference type="Proteomes" id="UP000886998"/>
    </source>
</evidence>
<name>A0A8X7CTH2_9ARAC</name>
<dbReference type="Proteomes" id="UP000886998">
    <property type="component" value="Unassembled WGS sequence"/>
</dbReference>
<proteinExistence type="predicted"/>
<sequence>MDVSGVRNGRMKTRAGSPIMLWWFLLSPVPRRRIYLGRGSRGALAVFEVLWLGFFEDCPNVIVPADPRWAAVDIRHFIMPLQSSYLTP</sequence>
<evidence type="ECO:0000313" key="1">
    <source>
        <dbReference type="EMBL" id="GFY76417.1"/>
    </source>
</evidence>
<keyword evidence="2" id="KW-1185">Reference proteome</keyword>
<dbReference type="AlphaFoldDB" id="A0A8X7CTH2"/>
<protein>
    <submittedName>
        <fullName evidence="1">Uncharacterized protein</fullName>
    </submittedName>
</protein>
<dbReference type="EMBL" id="BMAV01021910">
    <property type="protein sequence ID" value="GFY76417.1"/>
    <property type="molecule type" value="Genomic_DNA"/>
</dbReference>
<reference evidence="1" key="1">
    <citation type="submission" date="2020-08" db="EMBL/GenBank/DDBJ databases">
        <title>Multicomponent nature underlies the extraordinary mechanical properties of spider dragline silk.</title>
        <authorList>
            <person name="Kono N."/>
            <person name="Nakamura H."/>
            <person name="Mori M."/>
            <person name="Yoshida Y."/>
            <person name="Ohtoshi R."/>
            <person name="Malay A.D."/>
            <person name="Moran D.A.P."/>
            <person name="Tomita M."/>
            <person name="Numata K."/>
            <person name="Arakawa K."/>
        </authorList>
    </citation>
    <scope>NUCLEOTIDE SEQUENCE</scope>
</reference>
<gene>
    <name evidence="1" type="ORF">TNIN_389141</name>
</gene>
<comment type="caution">
    <text evidence="1">The sequence shown here is derived from an EMBL/GenBank/DDBJ whole genome shotgun (WGS) entry which is preliminary data.</text>
</comment>
<accession>A0A8X7CTH2</accession>